<reference evidence="2 3" key="1">
    <citation type="submission" date="2023-01" db="EMBL/GenBank/DDBJ databases">
        <title>Psychroserpens ponticola sp. nov., isolated from seawater.</title>
        <authorList>
            <person name="Kristyanto S."/>
            <person name="Jung J."/>
            <person name="Kim J.M."/>
            <person name="Jeon C.O."/>
        </authorList>
    </citation>
    <scope>NUCLEOTIDE SEQUENCE [LARGE SCALE GENOMIC DNA]</scope>
    <source>
        <strain evidence="2 3">MSW6</strain>
    </source>
</reference>
<dbReference type="Proteomes" id="UP001202717">
    <property type="component" value="Chromosome"/>
</dbReference>
<dbReference type="InterPro" id="IPR029032">
    <property type="entry name" value="AhpD-like"/>
</dbReference>
<evidence type="ECO:0000259" key="1">
    <source>
        <dbReference type="Pfam" id="PF02627"/>
    </source>
</evidence>
<accession>A0ABY7RWY6</accession>
<dbReference type="InterPro" id="IPR004675">
    <property type="entry name" value="AhpD_core"/>
</dbReference>
<evidence type="ECO:0000313" key="2">
    <source>
        <dbReference type="EMBL" id="WCO01191.1"/>
    </source>
</evidence>
<dbReference type="PANTHER" id="PTHR35446">
    <property type="entry name" value="SI:CH211-175M2.5"/>
    <property type="match status" value="1"/>
</dbReference>
<protein>
    <submittedName>
        <fullName evidence="2">Carboxymuconolactone decarboxylase family protein</fullName>
    </submittedName>
</protein>
<evidence type="ECO:0000313" key="3">
    <source>
        <dbReference type="Proteomes" id="UP001202717"/>
    </source>
</evidence>
<dbReference type="NCBIfam" id="TIGR00778">
    <property type="entry name" value="ahpD_dom"/>
    <property type="match status" value="1"/>
</dbReference>
<proteinExistence type="predicted"/>
<dbReference type="InterPro" id="IPR003779">
    <property type="entry name" value="CMD-like"/>
</dbReference>
<sequence length="184" mass="20151">MKTLQPLTIEEANENSKAIFTGIKNKIGMLPNLYATMGISDKLLSGFLNFTETLKSGEFSNKEYEAIALITSQTNNCAYCLSAHTALGKMNGFTENETLNLRSKTIADAKLNALVTLASEITNTKGHPTQLAIQTFFETGYNKAAFAELIAIVSLTTITNTIYHNGGFEIDFPKAQNLEQLQEV</sequence>
<dbReference type="Gene3D" id="1.20.1290.10">
    <property type="entry name" value="AhpD-like"/>
    <property type="match status" value="1"/>
</dbReference>
<dbReference type="SUPFAM" id="SSF69118">
    <property type="entry name" value="AhpD-like"/>
    <property type="match status" value="1"/>
</dbReference>
<dbReference type="RefSeq" id="WP_249993866.1">
    <property type="nucleotide sequence ID" value="NZ_CP116221.1"/>
</dbReference>
<gene>
    <name evidence="2" type="ORF">MUN68_014115</name>
</gene>
<keyword evidence="3" id="KW-1185">Reference proteome</keyword>
<dbReference type="Pfam" id="PF02627">
    <property type="entry name" value="CMD"/>
    <property type="match status" value="1"/>
</dbReference>
<name>A0ABY7RWY6_9FLAO</name>
<dbReference type="EMBL" id="CP116221">
    <property type="protein sequence ID" value="WCO01191.1"/>
    <property type="molecule type" value="Genomic_DNA"/>
</dbReference>
<feature type="domain" description="Carboxymuconolactone decarboxylase-like" evidence="1">
    <location>
        <begin position="45"/>
        <end position="100"/>
    </location>
</feature>
<dbReference type="PANTHER" id="PTHR35446:SF3">
    <property type="entry name" value="CMD DOMAIN-CONTAINING PROTEIN"/>
    <property type="match status" value="1"/>
</dbReference>
<organism evidence="2 3">
    <name type="scientific">Psychroserpens ponticola</name>
    <dbReference type="NCBI Taxonomy" id="2932268"/>
    <lineage>
        <taxon>Bacteria</taxon>
        <taxon>Pseudomonadati</taxon>
        <taxon>Bacteroidota</taxon>
        <taxon>Flavobacteriia</taxon>
        <taxon>Flavobacteriales</taxon>
        <taxon>Flavobacteriaceae</taxon>
        <taxon>Psychroserpens</taxon>
    </lineage>
</organism>